<proteinExistence type="inferred from homology"/>
<feature type="domain" description="Capsule synthesis protein CapA" evidence="3">
    <location>
        <begin position="62"/>
        <end position="303"/>
    </location>
</feature>
<evidence type="ECO:0000313" key="5">
    <source>
        <dbReference type="Proteomes" id="UP000824232"/>
    </source>
</evidence>
<dbReference type="InterPro" id="IPR029052">
    <property type="entry name" value="Metallo-depent_PP-like"/>
</dbReference>
<name>A0A9D1DTH7_9FIRM</name>
<dbReference type="Gene3D" id="3.60.21.10">
    <property type="match status" value="1"/>
</dbReference>
<feature type="transmembrane region" description="Helical" evidence="2">
    <location>
        <begin position="9"/>
        <end position="31"/>
    </location>
</feature>
<evidence type="ECO:0000259" key="3">
    <source>
        <dbReference type="SMART" id="SM00854"/>
    </source>
</evidence>
<reference evidence="4" key="2">
    <citation type="journal article" date="2021" name="PeerJ">
        <title>Extensive microbial diversity within the chicken gut microbiome revealed by metagenomics and culture.</title>
        <authorList>
            <person name="Gilroy R."/>
            <person name="Ravi A."/>
            <person name="Getino M."/>
            <person name="Pursley I."/>
            <person name="Horton D.L."/>
            <person name="Alikhan N.F."/>
            <person name="Baker D."/>
            <person name="Gharbi K."/>
            <person name="Hall N."/>
            <person name="Watson M."/>
            <person name="Adriaenssens E.M."/>
            <person name="Foster-Nyarko E."/>
            <person name="Jarju S."/>
            <person name="Secka A."/>
            <person name="Antonio M."/>
            <person name="Oren A."/>
            <person name="Chaudhuri R.R."/>
            <person name="La Ragione R."/>
            <person name="Hildebrand F."/>
            <person name="Pallen M.J."/>
        </authorList>
    </citation>
    <scope>NUCLEOTIDE SEQUENCE</scope>
    <source>
        <strain evidence="4">CHK184-20233</strain>
    </source>
</reference>
<reference evidence="4" key="1">
    <citation type="submission" date="2020-10" db="EMBL/GenBank/DDBJ databases">
        <authorList>
            <person name="Gilroy R."/>
        </authorList>
    </citation>
    <scope>NUCLEOTIDE SEQUENCE</scope>
    <source>
        <strain evidence="4">CHK184-20233</strain>
    </source>
</reference>
<dbReference type="InterPro" id="IPR052169">
    <property type="entry name" value="CW_Biosynth-Accessory"/>
</dbReference>
<dbReference type="SMART" id="SM00854">
    <property type="entry name" value="PGA_cap"/>
    <property type="match status" value="1"/>
</dbReference>
<dbReference type="InterPro" id="IPR019079">
    <property type="entry name" value="Capsule_synth_CapA"/>
</dbReference>
<dbReference type="EMBL" id="DVHC01000023">
    <property type="protein sequence ID" value="HIR58800.1"/>
    <property type="molecule type" value="Genomic_DNA"/>
</dbReference>
<organism evidence="4 5">
    <name type="scientific">Candidatus Onthousia excrementipullorum</name>
    <dbReference type="NCBI Taxonomy" id="2840884"/>
    <lineage>
        <taxon>Bacteria</taxon>
        <taxon>Bacillati</taxon>
        <taxon>Bacillota</taxon>
        <taxon>Bacilli</taxon>
        <taxon>Candidatus Onthousia</taxon>
    </lineage>
</organism>
<comment type="similarity">
    <text evidence="1">Belongs to the CapA family.</text>
</comment>
<dbReference type="Pfam" id="PF09587">
    <property type="entry name" value="PGA_cap"/>
    <property type="match status" value="1"/>
</dbReference>
<evidence type="ECO:0000256" key="1">
    <source>
        <dbReference type="ARBA" id="ARBA00005662"/>
    </source>
</evidence>
<evidence type="ECO:0000313" key="4">
    <source>
        <dbReference type="EMBL" id="HIR58800.1"/>
    </source>
</evidence>
<dbReference type="PANTHER" id="PTHR33393">
    <property type="entry name" value="POLYGLUTAMINE SYNTHESIS ACCESSORY PROTEIN RV0574C-RELATED"/>
    <property type="match status" value="1"/>
</dbReference>
<accession>A0A9D1DTH7</accession>
<dbReference type="AlphaFoldDB" id="A0A9D1DTH7"/>
<comment type="caution">
    <text evidence="4">The sequence shown here is derived from an EMBL/GenBank/DDBJ whole genome shotgun (WGS) entry which is preliminary data.</text>
</comment>
<protein>
    <submittedName>
        <fullName evidence="4">CapA family protein</fullName>
    </submittedName>
</protein>
<keyword evidence="2" id="KW-1133">Transmembrane helix</keyword>
<gene>
    <name evidence="4" type="ORF">IAB38_02000</name>
</gene>
<evidence type="ECO:0000256" key="2">
    <source>
        <dbReference type="SAM" id="Phobius"/>
    </source>
</evidence>
<keyword evidence="2" id="KW-0812">Transmembrane</keyword>
<dbReference type="SUPFAM" id="SSF56300">
    <property type="entry name" value="Metallo-dependent phosphatases"/>
    <property type="match status" value="1"/>
</dbReference>
<dbReference type="PANTHER" id="PTHR33393:SF12">
    <property type="entry name" value="CAPSULE BIOSYNTHESIS PROTEIN CAPA"/>
    <property type="match status" value="1"/>
</dbReference>
<dbReference type="Proteomes" id="UP000824232">
    <property type="component" value="Unassembled WGS sequence"/>
</dbReference>
<dbReference type="CDD" id="cd07381">
    <property type="entry name" value="MPP_CapA"/>
    <property type="match status" value="1"/>
</dbReference>
<keyword evidence="2" id="KW-0472">Membrane</keyword>
<sequence>MRKRRKLTVLGRFVIILFIGVLFGASLGFYYRLTNDNVKKDDAKEQKQEEEVVSKKEEMDASLVMVGDALIHSTVYNDAYTGDGYDFKPMLKEIKPLIKNYDLKYYNQETILGGTELGLSNYPRFNSPYEVGDAFIDAGFNLVSLATNHTMDKGEQGVINSLNYWNSKDDVYTAGSYLSFEDRDKTVIKEINGITYSFFSYTTWTNGLETPSGKEYLNNVYSPEKAKEDIDKVRDKVDVVIVAMHWGTEYSTSVSASQQEIANYLSSLGVDIIIGSHPHVVEPIAFIRKTMVIYSLGNFISDQEGVERLTGLMASIDIHKSVENGVSTIELRNPKAELLYTHSTYGKKRNFVVYPYTSLNDELLPGYRDYYETYKNIVLSLDSNIEMPSLE</sequence>